<gene>
    <name evidence="5" type="ORF">JZ786_03585</name>
</gene>
<dbReference type="FunFam" id="3.40.50.1820:FF:000089">
    <property type="entry name" value="Alpha/beta hydrolase"/>
    <property type="match status" value="1"/>
</dbReference>
<dbReference type="PANTHER" id="PTHR48081">
    <property type="entry name" value="AB HYDROLASE SUPERFAMILY PROTEIN C4A8.06C"/>
    <property type="match status" value="1"/>
</dbReference>
<evidence type="ECO:0000313" key="6">
    <source>
        <dbReference type="Proteomes" id="UP000663505"/>
    </source>
</evidence>
<feature type="active site" evidence="3">
    <location>
        <position position="173"/>
    </location>
</feature>
<dbReference type="PANTHER" id="PTHR48081:SF8">
    <property type="entry name" value="ALPHA_BETA HYDROLASE FOLD-3 DOMAIN-CONTAINING PROTEIN-RELATED"/>
    <property type="match status" value="1"/>
</dbReference>
<dbReference type="InterPro" id="IPR029058">
    <property type="entry name" value="AB_hydrolase_fold"/>
</dbReference>
<name>A0A9X7W0T5_9BACL</name>
<dbReference type="KEGG" id="afx:JZ786_03585"/>
<organism evidence="5 6">
    <name type="scientific">Alicyclobacillus mengziensis</name>
    <dbReference type="NCBI Taxonomy" id="2931921"/>
    <lineage>
        <taxon>Bacteria</taxon>
        <taxon>Bacillati</taxon>
        <taxon>Bacillota</taxon>
        <taxon>Bacilli</taxon>
        <taxon>Bacillales</taxon>
        <taxon>Alicyclobacillaceae</taxon>
        <taxon>Alicyclobacillus</taxon>
    </lineage>
</organism>
<protein>
    <submittedName>
        <fullName evidence="5">Alpha/beta hydrolase</fullName>
    </submittedName>
</protein>
<feature type="domain" description="Alpha/beta hydrolase fold-3" evidence="4">
    <location>
        <begin position="95"/>
        <end position="301"/>
    </location>
</feature>
<dbReference type="InterPro" id="IPR050300">
    <property type="entry name" value="GDXG_lipolytic_enzyme"/>
</dbReference>
<evidence type="ECO:0000256" key="2">
    <source>
        <dbReference type="ARBA" id="ARBA00022801"/>
    </source>
</evidence>
<keyword evidence="2 5" id="KW-0378">Hydrolase</keyword>
<dbReference type="Gene3D" id="3.40.50.1820">
    <property type="entry name" value="alpha/beta hydrolase"/>
    <property type="match status" value="1"/>
</dbReference>
<evidence type="ECO:0000313" key="5">
    <source>
        <dbReference type="EMBL" id="QSO48105.1"/>
    </source>
</evidence>
<dbReference type="Proteomes" id="UP000663505">
    <property type="component" value="Chromosome"/>
</dbReference>
<dbReference type="EMBL" id="CP071182">
    <property type="protein sequence ID" value="QSO48105.1"/>
    <property type="molecule type" value="Genomic_DNA"/>
</dbReference>
<dbReference type="GO" id="GO:0016787">
    <property type="term" value="F:hydrolase activity"/>
    <property type="evidence" value="ECO:0007669"/>
    <property type="project" value="UniProtKB-KW"/>
</dbReference>
<evidence type="ECO:0000256" key="1">
    <source>
        <dbReference type="ARBA" id="ARBA00010515"/>
    </source>
</evidence>
<dbReference type="AlphaFoldDB" id="A0A9X7W0T5"/>
<proteinExistence type="inferred from homology"/>
<accession>A0A9X7W0T5</accession>
<dbReference type="InterPro" id="IPR033140">
    <property type="entry name" value="Lipase_GDXG_put_SER_AS"/>
</dbReference>
<reference evidence="5 6" key="1">
    <citation type="submission" date="2021-02" db="EMBL/GenBank/DDBJ databases">
        <title>Alicyclobacillus curvatus sp. nov. and Alicyclobacillus mengziensis sp. nov., two acidophilic bacteria isolated from acid mine drainage.</title>
        <authorList>
            <person name="Huang Y."/>
        </authorList>
    </citation>
    <scope>NUCLEOTIDE SEQUENCE [LARGE SCALE GENOMIC DNA]</scope>
    <source>
        <strain evidence="5 6">S30H14</strain>
    </source>
</reference>
<dbReference type="Pfam" id="PF07859">
    <property type="entry name" value="Abhydrolase_3"/>
    <property type="match status" value="1"/>
</dbReference>
<dbReference type="PROSITE" id="PS01174">
    <property type="entry name" value="LIPASE_GDXG_SER"/>
    <property type="match status" value="1"/>
</dbReference>
<sequence>MTLHPHAEKFLERLQAIGAPAYHTLGPTMARAAMASGYALMAAQLTPVNVSKVDNQTVVTAKRDTPIRIYWPELPGLARPQPPFADAPERLFPLVVFIHGGGFVLGDLDQYDDMCRRLCQASSSIIVSIGYGLAPESKFPDPVEECYTVVNWAVRHALELGADKTRIAISGDSAGGNLAAAVTLLARDRGGPKLTYQVLMYPTVDLYGQTESKVKNGTGYFLEAEDMFWFRSCYLPDERDARDPLASPLLAPDHTNLPPALVITAEFDPLHDEGEAYAGTLREAGVPVEHRNYAGMIHGFMSMTWMFEDGREAIELAGARLREAFDGAAAAGD</sequence>
<comment type="similarity">
    <text evidence="1">Belongs to the 'GDXG' lipolytic enzyme family.</text>
</comment>
<keyword evidence="6" id="KW-1185">Reference proteome</keyword>
<evidence type="ECO:0000256" key="3">
    <source>
        <dbReference type="PROSITE-ProRule" id="PRU10038"/>
    </source>
</evidence>
<dbReference type="RefSeq" id="WP_206657440.1">
    <property type="nucleotide sequence ID" value="NZ_CP071182.1"/>
</dbReference>
<dbReference type="InterPro" id="IPR013094">
    <property type="entry name" value="AB_hydrolase_3"/>
</dbReference>
<evidence type="ECO:0000259" key="4">
    <source>
        <dbReference type="Pfam" id="PF07859"/>
    </source>
</evidence>
<dbReference type="SUPFAM" id="SSF53474">
    <property type="entry name" value="alpha/beta-Hydrolases"/>
    <property type="match status" value="1"/>
</dbReference>